<dbReference type="GO" id="GO:0047388">
    <property type="term" value="F:[glutamine synthetase]-adenylyl-L-tyrosine phosphorylase activity"/>
    <property type="evidence" value="ECO:0007669"/>
    <property type="project" value="UniProtKB-EC"/>
</dbReference>
<feature type="domain" description="Glutamate-ammonia ligase adenylyltransferase repeated" evidence="7">
    <location>
        <begin position="627"/>
        <end position="884"/>
    </location>
</feature>
<evidence type="ECO:0000256" key="1">
    <source>
        <dbReference type="ARBA" id="ARBA00022679"/>
    </source>
</evidence>
<evidence type="ECO:0000259" key="7">
    <source>
        <dbReference type="Pfam" id="PF03710"/>
    </source>
</evidence>
<dbReference type="AlphaFoldDB" id="A0A8J6UIK4"/>
<dbReference type="RefSeq" id="WP_191156365.1">
    <property type="nucleotide sequence ID" value="NZ_JACWUN010000011.1"/>
</dbReference>
<feature type="domain" description="Glutamate-ammonia ligase adenylyltransferase repeated" evidence="7">
    <location>
        <begin position="98"/>
        <end position="351"/>
    </location>
</feature>
<feature type="domain" description="PII-uridylyltransferase/Glutamine-synthetase adenylyltransferase" evidence="8">
    <location>
        <begin position="908"/>
        <end position="1046"/>
    </location>
</feature>
<dbReference type="InterPro" id="IPR043519">
    <property type="entry name" value="NT_sf"/>
</dbReference>
<dbReference type="EC" id="2.7.7.42" evidence="9"/>
<protein>
    <submittedName>
        <fullName evidence="9">Bifunctional [glutamate--ammonia ligase]-adenylyl-L-tyrosine phosphorylase/[glutamate--ammonia-ligase] adenylyltransferase</fullName>
        <ecNumber evidence="9">2.7.7.42</ecNumber>
        <ecNumber evidence="9">2.7.7.89</ecNumber>
    </submittedName>
</protein>
<keyword evidence="1 9" id="KW-0808">Transferase</keyword>
<dbReference type="Gene3D" id="3.30.460.10">
    <property type="entry name" value="Beta Polymerase, domain 2"/>
    <property type="match status" value="2"/>
</dbReference>
<evidence type="ECO:0000256" key="6">
    <source>
        <dbReference type="ARBA" id="ARBA00023268"/>
    </source>
</evidence>
<dbReference type="Gene3D" id="1.20.120.1510">
    <property type="match status" value="1"/>
</dbReference>
<dbReference type="Gene3D" id="1.20.120.330">
    <property type="entry name" value="Nucleotidyltransferases domain 2"/>
    <property type="match status" value="2"/>
</dbReference>
<dbReference type="CDD" id="cd05401">
    <property type="entry name" value="NT_GlnE_GlnD_like"/>
    <property type="match status" value="2"/>
</dbReference>
<dbReference type="PANTHER" id="PTHR30621:SF0">
    <property type="entry name" value="BIFUNCTIONAL GLUTAMINE SYNTHETASE ADENYLYLTRANSFERASE_ADENYLYL-REMOVING ENZYME"/>
    <property type="match status" value="1"/>
</dbReference>
<name>A0A8J6UIK4_9BACT</name>
<dbReference type="FunFam" id="1.20.120.330:FF:000005">
    <property type="entry name" value="Bifunctional glutamine synthetase adenylyltransferase/adenylyl-removing enzyme"/>
    <property type="match status" value="1"/>
</dbReference>
<dbReference type="Proteomes" id="UP000632828">
    <property type="component" value="Unassembled WGS sequence"/>
</dbReference>
<keyword evidence="4" id="KW-0067">ATP-binding</keyword>
<evidence type="ECO:0000256" key="4">
    <source>
        <dbReference type="ARBA" id="ARBA00022840"/>
    </source>
</evidence>
<keyword evidence="2 9" id="KW-0548">Nucleotidyltransferase</keyword>
<dbReference type="Pfam" id="PF03710">
    <property type="entry name" value="GlnE"/>
    <property type="match status" value="2"/>
</dbReference>
<evidence type="ECO:0000313" key="10">
    <source>
        <dbReference type="Proteomes" id="UP000632828"/>
    </source>
</evidence>
<organism evidence="9 10">
    <name type="scientific">Pelovirga terrestris</name>
    <dbReference type="NCBI Taxonomy" id="2771352"/>
    <lineage>
        <taxon>Bacteria</taxon>
        <taxon>Pseudomonadati</taxon>
        <taxon>Thermodesulfobacteriota</taxon>
        <taxon>Desulfuromonadia</taxon>
        <taxon>Geobacterales</taxon>
        <taxon>Geobacteraceae</taxon>
        <taxon>Pelovirga</taxon>
    </lineage>
</organism>
<evidence type="ECO:0000256" key="2">
    <source>
        <dbReference type="ARBA" id="ARBA00022695"/>
    </source>
</evidence>
<feature type="domain" description="PII-uridylyltransferase/Glutamine-synthetase adenylyltransferase" evidence="8">
    <location>
        <begin position="373"/>
        <end position="512"/>
    </location>
</feature>
<keyword evidence="6" id="KW-0511">Multifunctional enzyme</keyword>
<dbReference type="Pfam" id="PF08335">
    <property type="entry name" value="GlnD_UR_UTase"/>
    <property type="match status" value="2"/>
</dbReference>
<dbReference type="InterPro" id="IPR005190">
    <property type="entry name" value="GlnE_rpt_dom"/>
</dbReference>
<dbReference type="PANTHER" id="PTHR30621">
    <property type="entry name" value="GLUTAMINE SYNTHETASE ADENYLYLTRANSFERASE"/>
    <property type="match status" value="1"/>
</dbReference>
<dbReference type="EC" id="2.7.7.89" evidence="9"/>
<dbReference type="SUPFAM" id="SSF81593">
    <property type="entry name" value="Nucleotidyltransferase substrate binding subunit/domain"/>
    <property type="match status" value="2"/>
</dbReference>
<comment type="caution">
    <text evidence="9">The sequence shown here is derived from an EMBL/GenBank/DDBJ whole genome shotgun (WGS) entry which is preliminary data.</text>
</comment>
<dbReference type="EMBL" id="JACWUN010000011">
    <property type="protein sequence ID" value="MBD1401115.1"/>
    <property type="molecule type" value="Genomic_DNA"/>
</dbReference>
<accession>A0A8J6UIK4</accession>
<dbReference type="GO" id="GO:0000820">
    <property type="term" value="P:regulation of glutamine family amino acid metabolic process"/>
    <property type="evidence" value="ECO:0007669"/>
    <property type="project" value="TreeGrafter"/>
</dbReference>
<evidence type="ECO:0000256" key="3">
    <source>
        <dbReference type="ARBA" id="ARBA00022741"/>
    </source>
</evidence>
<dbReference type="SUPFAM" id="SSF81301">
    <property type="entry name" value="Nucleotidyltransferase"/>
    <property type="match status" value="2"/>
</dbReference>
<dbReference type="GO" id="GO:0016874">
    <property type="term" value="F:ligase activity"/>
    <property type="evidence" value="ECO:0007669"/>
    <property type="project" value="UniProtKB-KW"/>
</dbReference>
<evidence type="ECO:0000313" key="9">
    <source>
        <dbReference type="EMBL" id="MBD1401115.1"/>
    </source>
</evidence>
<dbReference type="InterPro" id="IPR013546">
    <property type="entry name" value="PII_UdlTrfase/GS_AdlTrfase"/>
</dbReference>
<sequence length="1065" mass="120770">MNPDRHDIATGLHRLDRSRSELIDWCARLPLCDGERLANNLRLLDDYLVDRDLLAATFADALQVADPDAALNNLERLVDIIERPALDQVITDAHRRRQLLTLLGGSPFLTGILCRHHQYFTYLFTDGAIDTSHGEADMLADLHELIAGDADFSHLQAGLRRYKARQVLRIAARDLCGLATLEEVMGELSDLAAASLQRAYDVCGRQLQVEYGQPWQQDAAGKGTEAGMTILGMGKLGGRELNFSSDIDLIYCYSSTRGETSGGRRGEQISLHRYFVKLAEMITRALHQVTEDGFVFRVDTRLRPEGNSGDLAVSLDGAEIYYESWGQSWERAAMLKARPVAGSVPLGKELLKRLKPFIFRRHLDFGMIEDIKVMKQKINASLDRRQHEQLNLKLGQGGIREIEFFIQALQLVNAGSRPQLQQRNSLKTIKLLAEEEMISPAEAQSLTDAYRFLRTVEHRIQMVQEQQTHSLPEDERAMTILARRCGCADTTTFKAELDRHRQAVHGSFRELFHSADGEMVEMRPEVGVLLANDSDPDLVKDLLEEKGFANPDAAYDTLNLLRGDSSSRRMTRRSRRCLEKLAPLLLGEIIDCAHPDQALNNLDTFLDSIRARSYFFSLLVENPSIVKLLIALFGSSQLLSRILIQRPELLDALVLDSYGTQRKSREQMEAELGEQLAQAEDFEWRLDTLRRFRNEEFLRIALNDLHGFIEQENIARQLSLLAEVCLEHAARLARQELIVRFGAPFSGDMAQTGLETEFAIIGMGKLGGYELNYHSDLDIIFIYQQEGQTRPVNETDPERFRSISNHEYFAKLAQRIITILTLVTREGFVYKIDTRLRPSGNQGPLVTSLSAFKRYHQESAQPWERQAMTKARAVTGAADFMQAVQATINELAFTRPLPENLQAEIYRLRRRMEQEIARESDELLNIKTGRGGMVDVEFIAQFLQLRHAGKVAALRTQNTIRLLEVLGAEGLLPQVDADGLISGYTFLRQLENKLRLLYDQSINELSMRGKEFRKVSKSLGYGGTEVKPEQAFMDDYRRITEAIRQRMELYLNPRGTSEKSKEADL</sequence>
<dbReference type="HAMAP" id="MF_00802">
    <property type="entry name" value="GlnE"/>
    <property type="match status" value="1"/>
</dbReference>
<dbReference type="InterPro" id="IPR023057">
    <property type="entry name" value="GlnE"/>
</dbReference>
<gene>
    <name evidence="9" type="primary">glnE</name>
    <name evidence="9" type="ORF">ICT70_10550</name>
</gene>
<dbReference type="GO" id="GO:0005524">
    <property type="term" value="F:ATP binding"/>
    <property type="evidence" value="ECO:0007669"/>
    <property type="project" value="UniProtKB-KW"/>
</dbReference>
<keyword evidence="3" id="KW-0547">Nucleotide-binding</keyword>
<keyword evidence="5" id="KW-0460">Magnesium</keyword>
<proteinExistence type="inferred from homology"/>
<dbReference type="GO" id="GO:0005829">
    <property type="term" value="C:cytosol"/>
    <property type="evidence" value="ECO:0007669"/>
    <property type="project" value="TreeGrafter"/>
</dbReference>
<evidence type="ECO:0000259" key="8">
    <source>
        <dbReference type="Pfam" id="PF08335"/>
    </source>
</evidence>
<dbReference type="NCBIfam" id="NF008292">
    <property type="entry name" value="PRK11072.1"/>
    <property type="match status" value="1"/>
</dbReference>
<dbReference type="GO" id="GO:0008882">
    <property type="term" value="F:[glutamate-ammonia-ligase] adenylyltransferase activity"/>
    <property type="evidence" value="ECO:0007669"/>
    <property type="project" value="UniProtKB-EC"/>
</dbReference>
<reference evidence="9" key="1">
    <citation type="submission" date="2020-09" db="EMBL/GenBank/DDBJ databases">
        <title>Pelobacter alkaliphilus sp. nov., a novel anaerobic arsenate-reducing bacterium from terrestrial mud volcano.</title>
        <authorList>
            <person name="Khomyakova M.A."/>
            <person name="Merkel A.Y."/>
            <person name="Slobodkin A.I."/>
        </authorList>
    </citation>
    <scope>NUCLEOTIDE SEQUENCE</scope>
    <source>
        <strain evidence="9">M08fum</strain>
    </source>
</reference>
<keyword evidence="9" id="KW-0436">Ligase</keyword>
<keyword evidence="10" id="KW-1185">Reference proteome</keyword>
<evidence type="ECO:0000256" key="5">
    <source>
        <dbReference type="ARBA" id="ARBA00022842"/>
    </source>
</evidence>